<evidence type="ECO:0000313" key="2">
    <source>
        <dbReference type="Proteomes" id="UP000828390"/>
    </source>
</evidence>
<evidence type="ECO:0000313" key="1">
    <source>
        <dbReference type="EMBL" id="KAH3866611.1"/>
    </source>
</evidence>
<proteinExistence type="predicted"/>
<comment type="caution">
    <text evidence="1">The sequence shown here is derived from an EMBL/GenBank/DDBJ whole genome shotgun (WGS) entry which is preliminary data.</text>
</comment>
<organism evidence="1 2">
    <name type="scientific">Dreissena polymorpha</name>
    <name type="common">Zebra mussel</name>
    <name type="synonym">Mytilus polymorpha</name>
    <dbReference type="NCBI Taxonomy" id="45954"/>
    <lineage>
        <taxon>Eukaryota</taxon>
        <taxon>Metazoa</taxon>
        <taxon>Spiralia</taxon>
        <taxon>Lophotrochozoa</taxon>
        <taxon>Mollusca</taxon>
        <taxon>Bivalvia</taxon>
        <taxon>Autobranchia</taxon>
        <taxon>Heteroconchia</taxon>
        <taxon>Euheterodonta</taxon>
        <taxon>Imparidentia</taxon>
        <taxon>Neoheterodontei</taxon>
        <taxon>Myida</taxon>
        <taxon>Dreissenoidea</taxon>
        <taxon>Dreissenidae</taxon>
        <taxon>Dreissena</taxon>
    </lineage>
</organism>
<dbReference type="Proteomes" id="UP000828390">
    <property type="component" value="Unassembled WGS sequence"/>
</dbReference>
<reference evidence="1" key="1">
    <citation type="journal article" date="2019" name="bioRxiv">
        <title>The Genome of the Zebra Mussel, Dreissena polymorpha: A Resource for Invasive Species Research.</title>
        <authorList>
            <person name="McCartney M.A."/>
            <person name="Auch B."/>
            <person name="Kono T."/>
            <person name="Mallez S."/>
            <person name="Zhang Y."/>
            <person name="Obille A."/>
            <person name="Becker A."/>
            <person name="Abrahante J.E."/>
            <person name="Garbe J."/>
            <person name="Badalamenti J.P."/>
            <person name="Herman A."/>
            <person name="Mangelson H."/>
            <person name="Liachko I."/>
            <person name="Sullivan S."/>
            <person name="Sone E.D."/>
            <person name="Koren S."/>
            <person name="Silverstein K.A.T."/>
            <person name="Beckman K.B."/>
            <person name="Gohl D.M."/>
        </authorList>
    </citation>
    <scope>NUCLEOTIDE SEQUENCE</scope>
    <source>
        <strain evidence="1">Duluth1</strain>
        <tissue evidence="1">Whole animal</tissue>
    </source>
</reference>
<reference evidence="1" key="2">
    <citation type="submission" date="2020-11" db="EMBL/GenBank/DDBJ databases">
        <authorList>
            <person name="McCartney M.A."/>
            <person name="Auch B."/>
            <person name="Kono T."/>
            <person name="Mallez S."/>
            <person name="Becker A."/>
            <person name="Gohl D.M."/>
            <person name="Silverstein K.A.T."/>
            <person name="Koren S."/>
            <person name="Bechman K.B."/>
            <person name="Herman A."/>
            <person name="Abrahante J.E."/>
            <person name="Garbe J."/>
        </authorList>
    </citation>
    <scope>NUCLEOTIDE SEQUENCE</scope>
    <source>
        <strain evidence="1">Duluth1</strain>
        <tissue evidence="1">Whole animal</tissue>
    </source>
</reference>
<dbReference type="AlphaFoldDB" id="A0A9D4RFI3"/>
<keyword evidence="2" id="KW-1185">Reference proteome</keyword>
<protein>
    <submittedName>
        <fullName evidence="1">Uncharacterized protein</fullName>
    </submittedName>
</protein>
<gene>
    <name evidence="1" type="ORF">DPMN_029708</name>
</gene>
<accession>A0A9D4RFI3</accession>
<sequence>MTSSNAINVTYGELLQITRFEVEIFDTVSNVSLIENTTAEIRCVAEGWPVPRMSLNQRQSPSHRSI</sequence>
<dbReference type="EMBL" id="JAIWYP010000002">
    <property type="protein sequence ID" value="KAH3866611.1"/>
    <property type="molecule type" value="Genomic_DNA"/>
</dbReference>
<name>A0A9D4RFI3_DREPO</name>